<evidence type="ECO:0000256" key="3">
    <source>
        <dbReference type="ARBA" id="ARBA00012027"/>
    </source>
</evidence>
<evidence type="ECO:0000256" key="2">
    <source>
        <dbReference type="ARBA" id="ARBA00008664"/>
    </source>
</evidence>
<protein>
    <recommendedName>
        <fullName evidence="3">phospholipase D</fullName>
        <ecNumber evidence="3">3.1.4.4</ecNumber>
    </recommendedName>
</protein>
<dbReference type="STRING" id="1797197.A2Y75_08115"/>
<comment type="similarity">
    <text evidence="2">Belongs to the phospholipase D family.</text>
</comment>
<organism evidence="8 9">
    <name type="scientific">Candidatus Solincola sediminis</name>
    <dbReference type="NCBI Taxonomy" id="1797199"/>
    <lineage>
        <taxon>Bacteria</taxon>
        <taxon>Bacillati</taxon>
        <taxon>Actinomycetota</taxon>
        <taxon>Candidatus Geothermincolia</taxon>
        <taxon>Candidatus Geothermincolales</taxon>
        <taxon>Candidatus Geothermincolaceae</taxon>
        <taxon>Candidatus Solincola</taxon>
    </lineage>
</organism>
<dbReference type="EMBL" id="MELK01000041">
    <property type="protein sequence ID" value="OFW56732.1"/>
    <property type="molecule type" value="Genomic_DNA"/>
</dbReference>
<keyword evidence="6" id="KW-0443">Lipid metabolism</keyword>
<evidence type="ECO:0000256" key="5">
    <source>
        <dbReference type="ARBA" id="ARBA00022963"/>
    </source>
</evidence>
<dbReference type="GO" id="GO:0006793">
    <property type="term" value="P:phosphorus metabolic process"/>
    <property type="evidence" value="ECO:0007669"/>
    <property type="project" value="UniProtKB-ARBA"/>
</dbReference>
<keyword evidence="4" id="KW-0378">Hydrolase</keyword>
<dbReference type="GO" id="GO:0016891">
    <property type="term" value="F:RNA endonuclease activity producing 5'-phosphomonoesters, hydrolytic mechanism"/>
    <property type="evidence" value="ECO:0007669"/>
    <property type="project" value="TreeGrafter"/>
</dbReference>
<dbReference type="PROSITE" id="PS51257">
    <property type="entry name" value="PROKAR_LIPOPROTEIN"/>
    <property type="match status" value="1"/>
</dbReference>
<dbReference type="GO" id="GO:0016042">
    <property type="term" value="P:lipid catabolic process"/>
    <property type="evidence" value="ECO:0007669"/>
    <property type="project" value="UniProtKB-KW"/>
</dbReference>
<feature type="domain" description="PLD phosphodiesterase" evidence="7">
    <location>
        <begin position="271"/>
        <end position="298"/>
    </location>
</feature>
<name>A0A1F2WIS1_9ACTN</name>
<evidence type="ECO:0000256" key="4">
    <source>
        <dbReference type="ARBA" id="ARBA00022801"/>
    </source>
</evidence>
<dbReference type="EC" id="3.1.4.4" evidence="3"/>
<dbReference type="PANTHER" id="PTHR43856:SF1">
    <property type="entry name" value="MITOCHONDRIAL CARDIOLIPIN HYDROLASE"/>
    <property type="match status" value="1"/>
</dbReference>
<dbReference type="GO" id="GO:0004630">
    <property type="term" value="F:phospholipase D activity"/>
    <property type="evidence" value="ECO:0007669"/>
    <property type="project" value="UniProtKB-EC"/>
</dbReference>
<dbReference type="SUPFAM" id="SSF56024">
    <property type="entry name" value="Phospholipase D/nuclease"/>
    <property type="match status" value="2"/>
</dbReference>
<dbReference type="AlphaFoldDB" id="A0A1F2WIS1"/>
<keyword evidence="5" id="KW-0442">Lipid degradation</keyword>
<accession>A0A1F2WIS1</accession>
<comment type="caution">
    <text evidence="8">The sequence shown here is derived from an EMBL/GenBank/DDBJ whole genome shotgun (WGS) entry which is preliminary data.</text>
</comment>
<dbReference type="InterPro" id="IPR001736">
    <property type="entry name" value="PLipase_D/transphosphatidylase"/>
</dbReference>
<evidence type="ECO:0000259" key="7">
    <source>
        <dbReference type="PROSITE" id="PS50035"/>
    </source>
</evidence>
<dbReference type="InterPro" id="IPR025202">
    <property type="entry name" value="PLD-like_dom"/>
</dbReference>
<evidence type="ECO:0000313" key="9">
    <source>
        <dbReference type="Proteomes" id="UP000177876"/>
    </source>
</evidence>
<comment type="catalytic activity">
    <reaction evidence="1">
        <text>a 1,2-diacyl-sn-glycero-3-phosphocholine + H2O = a 1,2-diacyl-sn-glycero-3-phosphate + choline + H(+)</text>
        <dbReference type="Rhea" id="RHEA:14445"/>
        <dbReference type="ChEBI" id="CHEBI:15354"/>
        <dbReference type="ChEBI" id="CHEBI:15377"/>
        <dbReference type="ChEBI" id="CHEBI:15378"/>
        <dbReference type="ChEBI" id="CHEBI:57643"/>
        <dbReference type="ChEBI" id="CHEBI:58608"/>
        <dbReference type="EC" id="3.1.4.4"/>
    </reaction>
</comment>
<reference evidence="8 9" key="1">
    <citation type="journal article" date="2016" name="Nat. Commun.">
        <title>Thousands of microbial genomes shed light on interconnected biogeochemical processes in an aquifer system.</title>
        <authorList>
            <person name="Anantharaman K."/>
            <person name="Brown C.T."/>
            <person name="Hug L.A."/>
            <person name="Sharon I."/>
            <person name="Castelle C.J."/>
            <person name="Probst A.J."/>
            <person name="Thomas B.C."/>
            <person name="Singh A."/>
            <person name="Wilkins M.J."/>
            <person name="Karaoz U."/>
            <person name="Brodie E.L."/>
            <person name="Williams K.H."/>
            <person name="Hubbard S.S."/>
            <person name="Banfield J.F."/>
        </authorList>
    </citation>
    <scope>NUCLEOTIDE SEQUENCE [LARGE SCALE GENOMIC DNA]</scope>
</reference>
<gene>
    <name evidence="8" type="ORF">A2Y75_08115</name>
</gene>
<evidence type="ECO:0000256" key="1">
    <source>
        <dbReference type="ARBA" id="ARBA00000798"/>
    </source>
</evidence>
<dbReference type="PROSITE" id="PS50035">
    <property type="entry name" value="PLD"/>
    <property type="match status" value="1"/>
</dbReference>
<proteinExistence type="inferred from homology"/>
<sequence>MIRPIGAAVVIGLLLLALALSGCGTEANTPTYSLVILPQDGYQPIYDFIAGAKKNIDMTMYQLADPTAQAALKAAAGRGVTVRVLLDSDPEGGGGMKANQAAYDDLNANGVEARWAWSGTLWHQKSITRDGEAAAVMTCNLFAPFYPVVRDYAVITHNPATASGMEDTFDNDWNNTGGPPTEGVIPEGSELIWSPGAEPGLVDLINSARPGTTLYAEDEQLDSQPIEQALIAAVQRGVTVNLTMTYSSSYVSGFNTLAAGGVHVSLYQPNAAIYIHSKAISVNNDTVYVGSSNFTTEMTDQNRNVGIITMDPTIVSGITSTMAADFAGATPYSPSP</sequence>
<evidence type="ECO:0000313" key="8">
    <source>
        <dbReference type="EMBL" id="OFW56732.1"/>
    </source>
</evidence>
<dbReference type="PANTHER" id="PTHR43856">
    <property type="entry name" value="CARDIOLIPIN HYDROLASE"/>
    <property type="match status" value="1"/>
</dbReference>
<dbReference type="InterPro" id="IPR051406">
    <property type="entry name" value="PLD_domain"/>
</dbReference>
<evidence type="ECO:0000256" key="6">
    <source>
        <dbReference type="ARBA" id="ARBA00023098"/>
    </source>
</evidence>
<dbReference type="Gene3D" id="3.30.870.10">
    <property type="entry name" value="Endonuclease Chain A"/>
    <property type="match status" value="2"/>
</dbReference>
<dbReference type="Pfam" id="PF13091">
    <property type="entry name" value="PLDc_2"/>
    <property type="match status" value="2"/>
</dbReference>
<dbReference type="Proteomes" id="UP000177876">
    <property type="component" value="Unassembled WGS sequence"/>
</dbReference>